<name>A0A5N6KMB8_MONLA</name>
<gene>
    <name evidence="2" type="ORF">EYC80_004270</name>
</gene>
<feature type="transmembrane region" description="Helical" evidence="1">
    <location>
        <begin position="38"/>
        <end position="60"/>
    </location>
</feature>
<keyword evidence="1" id="KW-0472">Membrane</keyword>
<keyword evidence="3" id="KW-1185">Reference proteome</keyword>
<proteinExistence type="predicted"/>
<dbReference type="Proteomes" id="UP000326757">
    <property type="component" value="Unassembled WGS sequence"/>
</dbReference>
<evidence type="ECO:0000313" key="2">
    <source>
        <dbReference type="EMBL" id="KAB8304953.1"/>
    </source>
</evidence>
<keyword evidence="1" id="KW-1133">Transmembrane helix</keyword>
<accession>A0A5N6KMB8</accession>
<evidence type="ECO:0000256" key="1">
    <source>
        <dbReference type="SAM" id="Phobius"/>
    </source>
</evidence>
<keyword evidence="1" id="KW-0812">Transmembrane</keyword>
<evidence type="ECO:0000313" key="3">
    <source>
        <dbReference type="Proteomes" id="UP000326757"/>
    </source>
</evidence>
<comment type="caution">
    <text evidence="2">The sequence shown here is derived from an EMBL/GenBank/DDBJ whole genome shotgun (WGS) entry which is preliminary data.</text>
</comment>
<organism evidence="2 3">
    <name type="scientific">Monilinia laxa</name>
    <name type="common">Brown rot fungus</name>
    <name type="synonym">Sclerotinia laxa</name>
    <dbReference type="NCBI Taxonomy" id="61186"/>
    <lineage>
        <taxon>Eukaryota</taxon>
        <taxon>Fungi</taxon>
        <taxon>Dikarya</taxon>
        <taxon>Ascomycota</taxon>
        <taxon>Pezizomycotina</taxon>
        <taxon>Leotiomycetes</taxon>
        <taxon>Helotiales</taxon>
        <taxon>Sclerotiniaceae</taxon>
        <taxon>Monilinia</taxon>
    </lineage>
</organism>
<reference evidence="2 3" key="1">
    <citation type="submission" date="2019-06" db="EMBL/GenBank/DDBJ databases">
        <title>Genome Sequence of the Brown Rot Fungal Pathogen Monilinia laxa.</title>
        <authorList>
            <person name="De Miccolis Angelini R.M."/>
            <person name="Landi L."/>
            <person name="Abate D."/>
            <person name="Pollastro S."/>
            <person name="Romanazzi G."/>
            <person name="Faretra F."/>
        </authorList>
    </citation>
    <scope>NUCLEOTIDE SEQUENCE [LARGE SCALE GENOMIC DNA]</scope>
    <source>
        <strain evidence="2 3">Mlax316</strain>
    </source>
</reference>
<protein>
    <submittedName>
        <fullName evidence="2">Uncharacterized protein</fullName>
    </submittedName>
</protein>
<dbReference type="AlphaFoldDB" id="A0A5N6KMB8"/>
<dbReference type="EMBL" id="VIGI01000001">
    <property type="protein sequence ID" value="KAB8304953.1"/>
    <property type="molecule type" value="Genomic_DNA"/>
</dbReference>
<sequence>MEARIRDIGTLEHRTFRYLGRTTLDGFHDGHTSTTKGLALIFVLHEVIFVIYGVCSLPVMEKRCSRYRLRQLLGVTTTRYLR</sequence>